<evidence type="ECO:0000313" key="2">
    <source>
        <dbReference type="Proteomes" id="UP000242818"/>
    </source>
</evidence>
<accession>A0A1C4EID4</accession>
<evidence type="ECO:0000313" key="1">
    <source>
        <dbReference type="EMBL" id="SCC43347.1"/>
    </source>
</evidence>
<organism evidence="1 2">
    <name type="scientific">Chitinophaga costaii</name>
    <dbReference type="NCBI Taxonomy" id="1335309"/>
    <lineage>
        <taxon>Bacteria</taxon>
        <taxon>Pseudomonadati</taxon>
        <taxon>Bacteroidota</taxon>
        <taxon>Chitinophagia</taxon>
        <taxon>Chitinophagales</taxon>
        <taxon>Chitinophagaceae</taxon>
        <taxon>Chitinophaga</taxon>
    </lineage>
</organism>
<gene>
    <name evidence="1" type="ORF">GA0116948_108138</name>
</gene>
<dbReference type="Proteomes" id="UP000242818">
    <property type="component" value="Unassembled WGS sequence"/>
</dbReference>
<dbReference type="EMBL" id="FMAR01000008">
    <property type="protein sequence ID" value="SCC43347.1"/>
    <property type="molecule type" value="Genomic_DNA"/>
</dbReference>
<keyword evidence="2" id="KW-1185">Reference proteome</keyword>
<name>A0A1C4EID4_9BACT</name>
<dbReference type="AlphaFoldDB" id="A0A1C4EID4"/>
<dbReference type="OrthoDB" id="794403at2"/>
<sequence length="121" mass="13464">MYALLLYAAALPYTSVGVRTTNTHPGPGTSLVTGAMVVKIADETIHTGMLRGSIRQGVIKARWLFSQEDIPDSIDVNFKLQGNKLIQQRYHLHTNTRIETMPYTSAFALEYMPLACLLPLQ</sequence>
<dbReference type="RefSeq" id="WP_089712773.1">
    <property type="nucleotide sequence ID" value="NZ_FMAR01000008.1"/>
</dbReference>
<proteinExistence type="predicted"/>
<protein>
    <submittedName>
        <fullName evidence="1">Uncharacterized protein</fullName>
    </submittedName>
</protein>
<reference evidence="1 2" key="1">
    <citation type="submission" date="2016-08" db="EMBL/GenBank/DDBJ databases">
        <authorList>
            <person name="Seilhamer J.J."/>
        </authorList>
    </citation>
    <scope>NUCLEOTIDE SEQUENCE [LARGE SCALE GENOMIC DNA]</scope>
    <source>
        <strain evidence="1 2">A37T2</strain>
    </source>
</reference>